<dbReference type="InterPro" id="IPR013780">
    <property type="entry name" value="Glyco_hydro_b"/>
</dbReference>
<comment type="catalytic activity">
    <reaction evidence="4">
        <text>Hydrolysis of terminal, non-reducing alpha-D-xylose residues with release of alpha-D-xylose.</text>
        <dbReference type="EC" id="3.2.1.177"/>
    </reaction>
</comment>
<dbReference type="GO" id="GO:0061634">
    <property type="term" value="F:alpha-D-xyloside xylohydrolase"/>
    <property type="evidence" value="ECO:0007669"/>
    <property type="project" value="UniProtKB-EC"/>
</dbReference>
<organism evidence="10 11">
    <name type="scientific">Martelella alba</name>
    <dbReference type="NCBI Taxonomy" id="2590451"/>
    <lineage>
        <taxon>Bacteria</taxon>
        <taxon>Pseudomonadati</taxon>
        <taxon>Pseudomonadota</taxon>
        <taxon>Alphaproteobacteria</taxon>
        <taxon>Hyphomicrobiales</taxon>
        <taxon>Aurantimonadaceae</taxon>
        <taxon>Martelella</taxon>
    </lineage>
</organism>
<evidence type="ECO:0000313" key="10">
    <source>
        <dbReference type="EMBL" id="TPW31120.1"/>
    </source>
</evidence>
<evidence type="ECO:0000259" key="7">
    <source>
        <dbReference type="Pfam" id="PF01055"/>
    </source>
</evidence>
<dbReference type="PANTHER" id="PTHR43053">
    <property type="entry name" value="GLYCOSIDASE FAMILY 31"/>
    <property type="match status" value="1"/>
</dbReference>
<dbReference type="SUPFAM" id="SSF117125">
    <property type="entry name" value="Putative glucosidase YicI, C-terminal domain"/>
    <property type="match status" value="1"/>
</dbReference>
<evidence type="ECO:0000259" key="8">
    <source>
        <dbReference type="Pfam" id="PF13802"/>
    </source>
</evidence>
<comment type="similarity">
    <text evidence="1 6">Belongs to the glycosyl hydrolase 31 family.</text>
</comment>
<keyword evidence="11" id="KW-1185">Reference proteome</keyword>
<dbReference type="SUPFAM" id="SSF51011">
    <property type="entry name" value="Glycosyl hydrolase domain"/>
    <property type="match status" value="1"/>
</dbReference>
<sequence length="773" mass="86877">MKFADGNWQVPDSLDLMHPVDFYEAEERDDTLIVYASAWPLAERAAQINARLFTMRFFSPMEGIIGVRTEHFRGGLDRSPKYALSHDEGFAPKIAIGDEYVSLTSGSLTVRIRTKGPWRLDFLRDGKIISGSDYKAGGYAVDHDDNDRKHVFERLDLGVGSLVYGLGERFTNFVKNGQSVEMWNRDGGANTEQAYKNIPFFLTNRGWGVFVNHTGRVEFEIGSEKVSKAQFSVPGEALEYFMIDGPDPKAVIDRYTRLTGRPALPKQWSFGLWLTTSFTTEYDEATVTGFLDGMKARDIPLHVFHFDCFWMRGLHWCDFEWDPKTFPDPEEMLARYKARGLHICAWINPYIAQRSRLFDEGREHGYLLKKPDGSVWQWDMWQPGQAVVDFTNPEACDWYASYLKALVAQGVDCFKTDFGERIPVDVAYHDGSDPEEMHNYYTHLYNKCVYDALEETKGKGEAVLFARSATAGGQQFPVHWGGDCYSDFDSMAETLRGGLSLGLCGFGFWSHDIGGFEATAEADVYKRWCAFGLLSSHSRLHGSKSYRVPWLYDDEAVDVLRFFTKLKLSLMPTIYEAAVEAPKTGLPVMRAMMLEFPGDRACDPLDRQYMLGEKLLVAPVLNHSGDVEYYLPKGQWTHLLSNEVVEGGSWRLDHYSFMSLPLFVRPNSLITWGGRDDVPDYDYAEGATFALYALEDGKSATATIYAEGGGIAQSITIDRKGRTLTVTASDGTRPWRLRLQNITAVAAVGAGISQTAEAEGLLLEGSGDTVITL</sequence>
<keyword evidence="2 6" id="KW-0378">Hydrolase</keyword>
<dbReference type="InterPro" id="IPR011013">
    <property type="entry name" value="Gal_mutarotase_sf_dom"/>
</dbReference>
<feature type="domain" description="Glycosyl hydrolase family 31 C-terminal" evidence="9">
    <location>
        <begin position="585"/>
        <end position="670"/>
    </location>
</feature>
<dbReference type="GO" id="GO:0030246">
    <property type="term" value="F:carbohydrate binding"/>
    <property type="evidence" value="ECO:0007669"/>
    <property type="project" value="InterPro"/>
</dbReference>
<dbReference type="InterPro" id="IPR017853">
    <property type="entry name" value="GH"/>
</dbReference>
<protein>
    <recommendedName>
        <fullName evidence="5">alpha-D-xyloside xylohydrolase</fullName>
        <ecNumber evidence="5">3.2.1.177</ecNumber>
    </recommendedName>
</protein>
<dbReference type="Gene3D" id="2.60.40.1760">
    <property type="entry name" value="glycosyl hydrolase (family 31)"/>
    <property type="match status" value="1"/>
</dbReference>
<dbReference type="CDD" id="cd14752">
    <property type="entry name" value="GH31_N"/>
    <property type="match status" value="1"/>
</dbReference>
<dbReference type="EMBL" id="VHLG01000004">
    <property type="protein sequence ID" value="TPW31120.1"/>
    <property type="molecule type" value="Genomic_DNA"/>
</dbReference>
<dbReference type="Gene3D" id="3.20.20.80">
    <property type="entry name" value="Glycosidases"/>
    <property type="match status" value="1"/>
</dbReference>
<proteinExistence type="inferred from homology"/>
<dbReference type="Proteomes" id="UP000318801">
    <property type="component" value="Unassembled WGS sequence"/>
</dbReference>
<dbReference type="EC" id="3.2.1.177" evidence="5"/>
<dbReference type="SUPFAM" id="SSF74650">
    <property type="entry name" value="Galactose mutarotase-like"/>
    <property type="match status" value="1"/>
</dbReference>
<dbReference type="PANTHER" id="PTHR43053:SF4">
    <property type="entry name" value="MYOGENESIS-REGULATING GLYCOSIDASE"/>
    <property type="match status" value="1"/>
</dbReference>
<comment type="caution">
    <text evidence="10">The sequence shown here is derived from an EMBL/GenBank/DDBJ whole genome shotgun (WGS) entry which is preliminary data.</text>
</comment>
<dbReference type="FunFam" id="3.20.20.80:FF:000053">
    <property type="entry name" value="Alpha-xylosidase YicI"/>
    <property type="match status" value="1"/>
</dbReference>
<feature type="domain" description="Glycoside hydrolase family 31 TIM barrel" evidence="7">
    <location>
        <begin position="262"/>
        <end position="576"/>
    </location>
</feature>
<dbReference type="CDD" id="cd06593">
    <property type="entry name" value="GH31_xylosidase_YicI"/>
    <property type="match status" value="1"/>
</dbReference>
<dbReference type="RefSeq" id="WP_141148991.1">
    <property type="nucleotide sequence ID" value="NZ_VHLG01000004.1"/>
</dbReference>
<gene>
    <name evidence="10" type="primary">yicI</name>
    <name evidence="10" type="ORF">FJU08_10745</name>
</gene>
<dbReference type="Pfam" id="PF21365">
    <property type="entry name" value="Glyco_hydro_31_3rd"/>
    <property type="match status" value="1"/>
</dbReference>
<name>A0A506UB20_9HYPH</name>
<dbReference type="Pfam" id="PF01055">
    <property type="entry name" value="Glyco_hydro_31_2nd"/>
    <property type="match status" value="1"/>
</dbReference>
<dbReference type="InterPro" id="IPR000322">
    <property type="entry name" value="Glyco_hydro_31_TIM"/>
</dbReference>
<feature type="domain" description="Glycoside hydrolase family 31 N-terminal" evidence="8">
    <location>
        <begin position="55"/>
        <end position="220"/>
    </location>
</feature>
<evidence type="ECO:0000256" key="2">
    <source>
        <dbReference type="ARBA" id="ARBA00022801"/>
    </source>
</evidence>
<dbReference type="Gene3D" id="2.60.40.1180">
    <property type="entry name" value="Golgi alpha-mannosidase II"/>
    <property type="match status" value="2"/>
</dbReference>
<dbReference type="OrthoDB" id="176168at2"/>
<dbReference type="InterPro" id="IPR048395">
    <property type="entry name" value="Glyco_hydro_31_C"/>
</dbReference>
<reference evidence="10 11" key="1">
    <citation type="submission" date="2019-06" db="EMBL/GenBank/DDBJ databases">
        <authorList>
            <person name="Li M."/>
        </authorList>
    </citation>
    <scope>NUCLEOTIDE SEQUENCE [LARGE SCALE GENOMIC DNA]</scope>
    <source>
        <strain evidence="10 11">BGMRC2036</strain>
    </source>
</reference>
<dbReference type="AlphaFoldDB" id="A0A506UB20"/>
<dbReference type="NCBIfam" id="NF007940">
    <property type="entry name" value="PRK10658.1"/>
    <property type="match status" value="1"/>
</dbReference>
<dbReference type="Pfam" id="PF13802">
    <property type="entry name" value="Gal_mutarotas_2"/>
    <property type="match status" value="1"/>
</dbReference>
<accession>A0A506UB20</accession>
<dbReference type="SUPFAM" id="SSF51445">
    <property type="entry name" value="(Trans)glycosidases"/>
    <property type="match status" value="1"/>
</dbReference>
<dbReference type="InterPro" id="IPR025887">
    <property type="entry name" value="Glyco_hydro_31_N_dom"/>
</dbReference>
<dbReference type="InterPro" id="IPR050985">
    <property type="entry name" value="Alpha-glycosidase_related"/>
</dbReference>
<evidence type="ECO:0000256" key="1">
    <source>
        <dbReference type="ARBA" id="ARBA00007806"/>
    </source>
</evidence>
<evidence type="ECO:0000256" key="3">
    <source>
        <dbReference type="ARBA" id="ARBA00023295"/>
    </source>
</evidence>
<evidence type="ECO:0000259" key="9">
    <source>
        <dbReference type="Pfam" id="PF21365"/>
    </source>
</evidence>
<dbReference type="GO" id="GO:0005975">
    <property type="term" value="P:carbohydrate metabolic process"/>
    <property type="evidence" value="ECO:0007669"/>
    <property type="project" value="InterPro"/>
</dbReference>
<evidence type="ECO:0000256" key="4">
    <source>
        <dbReference type="ARBA" id="ARBA00052064"/>
    </source>
</evidence>
<keyword evidence="3 6" id="KW-0326">Glycosidase</keyword>
<evidence type="ECO:0000256" key="5">
    <source>
        <dbReference type="ARBA" id="ARBA00066962"/>
    </source>
</evidence>
<evidence type="ECO:0000313" key="11">
    <source>
        <dbReference type="Proteomes" id="UP000318801"/>
    </source>
</evidence>
<evidence type="ECO:0000256" key="6">
    <source>
        <dbReference type="RuleBase" id="RU361185"/>
    </source>
</evidence>